<evidence type="ECO:0000313" key="2">
    <source>
        <dbReference type="Proteomes" id="UP000492821"/>
    </source>
</evidence>
<dbReference type="InterPro" id="IPR036291">
    <property type="entry name" value="NAD(P)-bd_dom_sf"/>
</dbReference>
<organism evidence="2 3">
    <name type="scientific">Panagrellus redivivus</name>
    <name type="common">Microworm</name>
    <dbReference type="NCBI Taxonomy" id="6233"/>
    <lineage>
        <taxon>Eukaryota</taxon>
        <taxon>Metazoa</taxon>
        <taxon>Ecdysozoa</taxon>
        <taxon>Nematoda</taxon>
        <taxon>Chromadorea</taxon>
        <taxon>Rhabditida</taxon>
        <taxon>Tylenchina</taxon>
        <taxon>Panagrolaimomorpha</taxon>
        <taxon>Panagrolaimoidea</taxon>
        <taxon>Panagrolaimidae</taxon>
        <taxon>Panagrellus</taxon>
    </lineage>
</organism>
<dbReference type="AlphaFoldDB" id="A0A7E4UZJ5"/>
<dbReference type="Proteomes" id="UP000492821">
    <property type="component" value="Unassembled WGS sequence"/>
</dbReference>
<proteinExistence type="predicted"/>
<dbReference type="PANTHER" id="PTHR43157">
    <property type="entry name" value="PHOSPHATIDYLINOSITOL-GLYCAN BIOSYNTHESIS CLASS F PROTEIN-RELATED"/>
    <property type="match status" value="1"/>
</dbReference>
<name>A0A7E4UZJ5_PANRE</name>
<reference evidence="3" key="2">
    <citation type="submission" date="2020-10" db="UniProtKB">
        <authorList>
            <consortium name="WormBaseParasite"/>
        </authorList>
    </citation>
    <scope>IDENTIFICATION</scope>
</reference>
<accession>A0A7E4UZJ5</accession>
<dbReference type="Pfam" id="PF00106">
    <property type="entry name" value="adh_short"/>
    <property type="match status" value="1"/>
</dbReference>
<dbReference type="SUPFAM" id="SSF51735">
    <property type="entry name" value="NAD(P)-binding Rossmann-fold domains"/>
    <property type="match status" value="1"/>
</dbReference>
<sequence>MPPRAYKRTILITGATDGIGKQIANSLAANHRENFVIVHGRSPTKCSQTVATIMAENKLEMECNVEYIAADFSTVKEVVRMAEELKIRFPRLNTFIACASVLINRRSTSADGLELGFQINHLSHFYLWNAMLPLLEANAPSRIITVGSSLHAMGSIDYDDLMAEKLYDKYLQYSRTKLMNHMTTMAIHRLLYTHGVHFSVTANVIDAEEPAENHHDVTCLSASRSYLCSRGNGVHTIQRLVEAPELAHVSGKYFDSMGKEIRSTTVAVDERAQQRLWETDEKLCASLDVPSPRPSPPTVDLMHLGSLEAARKHLLENNNVADKFVLPAV</sequence>
<dbReference type="PANTHER" id="PTHR43157:SF31">
    <property type="entry name" value="PHOSPHATIDYLINOSITOL-GLYCAN BIOSYNTHESIS CLASS F PROTEIN"/>
    <property type="match status" value="1"/>
</dbReference>
<dbReference type="GO" id="GO:0016491">
    <property type="term" value="F:oxidoreductase activity"/>
    <property type="evidence" value="ECO:0007669"/>
    <property type="project" value="UniProtKB-KW"/>
</dbReference>
<evidence type="ECO:0000256" key="1">
    <source>
        <dbReference type="ARBA" id="ARBA00023002"/>
    </source>
</evidence>
<evidence type="ECO:0000313" key="3">
    <source>
        <dbReference type="WBParaSite" id="Pan_g14706.t1"/>
    </source>
</evidence>
<reference evidence="2" key="1">
    <citation type="journal article" date="2013" name="Genetics">
        <title>The draft genome and transcriptome of Panagrellus redivivus are shaped by the harsh demands of a free-living lifestyle.</title>
        <authorList>
            <person name="Srinivasan J."/>
            <person name="Dillman A.R."/>
            <person name="Macchietto M.G."/>
            <person name="Heikkinen L."/>
            <person name="Lakso M."/>
            <person name="Fracchia K.M."/>
            <person name="Antoshechkin I."/>
            <person name="Mortazavi A."/>
            <person name="Wong G."/>
            <person name="Sternberg P.W."/>
        </authorList>
    </citation>
    <scope>NUCLEOTIDE SEQUENCE [LARGE SCALE GENOMIC DNA]</scope>
    <source>
        <strain evidence="2">MT8872</strain>
    </source>
</reference>
<dbReference type="InterPro" id="IPR002347">
    <property type="entry name" value="SDR_fam"/>
</dbReference>
<keyword evidence="2" id="KW-1185">Reference proteome</keyword>
<protein>
    <submittedName>
        <fullName evidence="3">NAD(P)-binding protein</fullName>
    </submittedName>
</protein>
<dbReference type="WBParaSite" id="Pan_g14706.t1">
    <property type="protein sequence ID" value="Pan_g14706.t1"/>
    <property type="gene ID" value="Pan_g14706"/>
</dbReference>
<keyword evidence="1" id="KW-0560">Oxidoreductase</keyword>
<dbReference type="Gene3D" id="3.40.50.720">
    <property type="entry name" value="NAD(P)-binding Rossmann-like Domain"/>
    <property type="match status" value="1"/>
</dbReference>